<dbReference type="GO" id="GO:0033969">
    <property type="term" value="F:gamma-glutamyl-gamma-aminobutyrate hydrolase activity"/>
    <property type="evidence" value="ECO:0007669"/>
    <property type="project" value="TreeGrafter"/>
</dbReference>
<dbReference type="GO" id="GO:0005829">
    <property type="term" value="C:cytosol"/>
    <property type="evidence" value="ECO:0007669"/>
    <property type="project" value="TreeGrafter"/>
</dbReference>
<evidence type="ECO:0000313" key="1">
    <source>
        <dbReference type="EMBL" id="CUV10067.1"/>
    </source>
</evidence>
<protein>
    <submittedName>
        <fullName evidence="1">Glutamine amidotransferase, class I</fullName>
    </submittedName>
</protein>
<keyword evidence="1" id="KW-0808">Transferase</keyword>
<dbReference type="PANTHER" id="PTHR43235">
    <property type="entry name" value="GLUTAMINE AMIDOTRANSFERASE PB2B2.05-RELATED"/>
    <property type="match status" value="1"/>
</dbReference>
<dbReference type="InterPro" id="IPR044668">
    <property type="entry name" value="PuuD-like"/>
</dbReference>
<sequence>MKKPLIGLNPYYFEYSDAMWNGSKDRYFTAIWAAGGIPVTLHYPDQDDSINEIAQAVDGLLLVGGPDLPNDIYNGNHPELLDSDVMVPKREKFDRNIFLAMYNLRKPMLAICVGMQHINVIRGGTLYEDLTEQLDGSVYHGEFNGECAHHTVKLEKNSLINKVIGDDDSEIKSTHHQGIRTLGSGLKPVSWSDDGLIEGIEDTKIPDAFLAVQWHPELMLDDENQINLFKWLVKKSQSSN</sequence>
<dbReference type="PANTHER" id="PTHR43235:SF1">
    <property type="entry name" value="GLUTAMINE AMIDOTRANSFERASE PB2B2.05-RELATED"/>
    <property type="match status" value="1"/>
</dbReference>
<dbReference type="GO" id="GO:0006598">
    <property type="term" value="P:polyamine catabolic process"/>
    <property type="evidence" value="ECO:0007669"/>
    <property type="project" value="TreeGrafter"/>
</dbReference>
<organism evidence="1">
    <name type="scientific">hydrothermal vent metagenome</name>
    <dbReference type="NCBI Taxonomy" id="652676"/>
    <lineage>
        <taxon>unclassified sequences</taxon>
        <taxon>metagenomes</taxon>
        <taxon>ecological metagenomes</taxon>
    </lineage>
</organism>
<proteinExistence type="predicted"/>
<keyword evidence="1" id="KW-0315">Glutamine amidotransferase</keyword>
<name>A0A170QD96_9ZZZZ</name>
<dbReference type="Gene3D" id="3.40.50.880">
    <property type="match status" value="1"/>
</dbReference>
<dbReference type="PROSITE" id="PS51273">
    <property type="entry name" value="GATASE_TYPE_1"/>
    <property type="match status" value="1"/>
</dbReference>
<dbReference type="EMBL" id="FAXC01000350">
    <property type="protein sequence ID" value="CUV10067.1"/>
    <property type="molecule type" value="Genomic_DNA"/>
</dbReference>
<dbReference type="InterPro" id="IPR029062">
    <property type="entry name" value="Class_I_gatase-like"/>
</dbReference>
<dbReference type="GO" id="GO:0016740">
    <property type="term" value="F:transferase activity"/>
    <property type="evidence" value="ECO:0007669"/>
    <property type="project" value="UniProtKB-KW"/>
</dbReference>
<reference evidence="1" key="1">
    <citation type="submission" date="2015-10" db="EMBL/GenBank/DDBJ databases">
        <authorList>
            <person name="Gilbert D.G."/>
        </authorList>
    </citation>
    <scope>NUCLEOTIDE SEQUENCE</scope>
</reference>
<dbReference type="InterPro" id="IPR011697">
    <property type="entry name" value="Peptidase_C26"/>
</dbReference>
<dbReference type="AlphaFoldDB" id="A0A170QD96"/>
<accession>A0A170QD96</accession>
<dbReference type="Pfam" id="PF07722">
    <property type="entry name" value="Peptidase_C26"/>
    <property type="match status" value="1"/>
</dbReference>
<dbReference type="SUPFAM" id="SSF52317">
    <property type="entry name" value="Class I glutamine amidotransferase-like"/>
    <property type="match status" value="1"/>
</dbReference>
<gene>
    <name evidence="1" type="ORF">MGWOODY_Mmi2459</name>
</gene>